<protein>
    <submittedName>
        <fullName evidence="3">PF03382 family protein</fullName>
    </submittedName>
</protein>
<feature type="domain" description="Bacterial repeat" evidence="2">
    <location>
        <begin position="128"/>
        <end position="207"/>
    </location>
</feature>
<dbReference type="EMBL" id="AVQI01000020">
    <property type="protein sequence ID" value="ERK04500.1"/>
    <property type="molecule type" value="Genomic_DNA"/>
</dbReference>
<feature type="chain" id="PRO_5004631393" evidence="1">
    <location>
        <begin position="31"/>
        <end position="569"/>
    </location>
</feature>
<evidence type="ECO:0000313" key="4">
    <source>
        <dbReference type="EMBL" id="ERK04500.1"/>
    </source>
</evidence>
<accession>U2MS58</accession>
<name>U2MS58_TRESO</name>
<dbReference type="RefSeq" id="WP_021329645.1">
    <property type="nucleotide sequence ID" value="NZ_AUZJ01000013.1"/>
</dbReference>
<evidence type="ECO:0000313" key="3">
    <source>
        <dbReference type="EMBL" id="ERF61343.1"/>
    </source>
</evidence>
<feature type="domain" description="Bacterial repeat" evidence="2">
    <location>
        <begin position="45"/>
        <end position="120"/>
    </location>
</feature>
<dbReference type="InterPro" id="IPR026906">
    <property type="entry name" value="LRR_5"/>
</dbReference>
<reference evidence="5 6" key="1">
    <citation type="submission" date="2013-08" db="EMBL/GenBank/DDBJ databases">
        <authorList>
            <person name="Durkin A.S."/>
            <person name="Haft D.R."/>
            <person name="McCorrison J."/>
            <person name="Torralba M."/>
            <person name="Gillis M."/>
            <person name="Haft D.H."/>
            <person name="Methe B."/>
            <person name="Sutton G."/>
            <person name="Nelson K.E."/>
        </authorList>
    </citation>
    <scope>NUCLEOTIDE SEQUENCE [LARGE SCALE GENOMIC DNA]</scope>
    <source>
        <strain evidence="4 6">ATCC 35536</strain>
        <strain evidence="3 5">VPI DR56BR1116</strain>
    </source>
</reference>
<dbReference type="Gene3D" id="3.80.10.10">
    <property type="entry name" value="Ribonuclease Inhibitor"/>
    <property type="match status" value="1"/>
</dbReference>
<evidence type="ECO:0000259" key="2">
    <source>
        <dbReference type="Pfam" id="PF18998"/>
    </source>
</evidence>
<gene>
    <name evidence="4" type="ORF">HMPREF0860_0747</name>
    <name evidence="3" type="ORF">HMPREF1325_2209</name>
</gene>
<proteinExistence type="predicted"/>
<dbReference type="PANTHER" id="PTHR45661:SF3">
    <property type="entry name" value="IG-LIKE DOMAIN-CONTAINING PROTEIN"/>
    <property type="match status" value="1"/>
</dbReference>
<evidence type="ECO:0000313" key="5">
    <source>
        <dbReference type="Proteomes" id="UP000016412"/>
    </source>
</evidence>
<keyword evidence="6" id="KW-1185">Reference proteome</keyword>
<dbReference type="Pfam" id="PF13306">
    <property type="entry name" value="LRR_5"/>
    <property type="match status" value="1"/>
</dbReference>
<sequence length="569" mass="60140">MKTSNNEKAGVFKVTALVAAALLFAGMAISCSNGSDSGGTSVTKYKVTLEKDIGGNVTVNPTLPADGMVAENTELTFTAEPVAGYKFVKWQRDGTDAGTETTYKHTVTQAVQVKAVFAEDNPALITKYAVTLTLPVNGTVKSVPEIPSDNQVPKDTEITFTATPASGYAVDKWTISTGTFTVGGTAGSATATIKVTANVTVGVTFKEGGNTSIDGVWKMISIRKGSTIQTCPVTEDGITTQPYLCFTAGKFYFASEISGSLQDGLYKDSAEGTPFTLDGAKIMIDGEEFAAFGLSGNTMTLNIADGDFDTMVLEKTANPTVGQVLAASVFVQVKDFEQLLEYYLGGKFSTEKVNYIEIIGVIPAADFIPHGPKPSNLSTSLKDYSDIKIALKIKNYPAGLTEMYGCFEDCTNLVSLASLPDGLDNINGLFKGCTNLTGVPTIPAGVTNMNSCFYECTSLTRVPDIPDSVTNMNGCFKGCTNLATVPDIPASVKRMATCFENCTSLTGVKLKCNYNPVKPPLSLDLAFKDAFKACTALTAGSIKVPSGQLTAYRNAAGVMGTEAENFEEE</sequence>
<keyword evidence="1" id="KW-0732">Signal</keyword>
<feature type="signal peptide" evidence="1">
    <location>
        <begin position="1"/>
        <end position="30"/>
    </location>
</feature>
<dbReference type="OrthoDB" id="361668at2"/>
<dbReference type="PATRIC" id="fig|1125725.3.peg.657"/>
<evidence type="ECO:0000313" key="6">
    <source>
        <dbReference type="Proteomes" id="UP000016646"/>
    </source>
</evidence>
<dbReference type="InterPro" id="IPR053139">
    <property type="entry name" value="Surface_bspA-like"/>
</dbReference>
<dbReference type="EMBL" id="AUZJ01000013">
    <property type="protein sequence ID" value="ERF61343.1"/>
    <property type="molecule type" value="Genomic_DNA"/>
</dbReference>
<dbReference type="AlphaFoldDB" id="U2MS58"/>
<dbReference type="Proteomes" id="UP000016412">
    <property type="component" value="Unassembled WGS sequence"/>
</dbReference>
<dbReference type="eggNOG" id="COG4932">
    <property type="taxonomic scope" value="Bacteria"/>
</dbReference>
<dbReference type="InterPro" id="IPR032675">
    <property type="entry name" value="LRR_dom_sf"/>
</dbReference>
<dbReference type="eggNOG" id="COG5492">
    <property type="taxonomic scope" value="Bacteria"/>
</dbReference>
<dbReference type="Gene3D" id="3.40.50.12480">
    <property type="match status" value="1"/>
</dbReference>
<comment type="caution">
    <text evidence="3">The sequence shown here is derived from an EMBL/GenBank/DDBJ whole genome shotgun (WGS) entry which is preliminary data.</text>
</comment>
<dbReference type="Pfam" id="PF18998">
    <property type="entry name" value="Flg_new_2"/>
    <property type="match status" value="2"/>
</dbReference>
<organism evidence="3 5">
    <name type="scientific">Treponema socranskii subsp. socranskii VPI DR56BR1116 = ATCC 35536</name>
    <dbReference type="NCBI Taxonomy" id="1125725"/>
    <lineage>
        <taxon>Bacteria</taxon>
        <taxon>Pseudomonadati</taxon>
        <taxon>Spirochaetota</taxon>
        <taxon>Spirochaetia</taxon>
        <taxon>Spirochaetales</taxon>
        <taxon>Treponemataceae</taxon>
        <taxon>Treponema</taxon>
    </lineage>
</organism>
<evidence type="ECO:0000256" key="1">
    <source>
        <dbReference type="SAM" id="SignalP"/>
    </source>
</evidence>
<dbReference type="InterPro" id="IPR044060">
    <property type="entry name" value="Bacterial_rp_domain"/>
</dbReference>
<dbReference type="STRING" id="1125725.HMPREF1325_2209"/>
<dbReference type="PROSITE" id="PS51257">
    <property type="entry name" value="PROKAR_LIPOPROTEIN"/>
    <property type="match status" value="1"/>
</dbReference>
<dbReference type="PANTHER" id="PTHR45661">
    <property type="entry name" value="SURFACE ANTIGEN"/>
    <property type="match status" value="1"/>
</dbReference>
<dbReference type="Proteomes" id="UP000016646">
    <property type="component" value="Unassembled WGS sequence"/>
</dbReference>